<protein>
    <recommendedName>
        <fullName evidence="2">HTH cro/C1-type domain-containing protein</fullName>
    </recommendedName>
</protein>
<dbReference type="Proteomes" id="UP000070339">
    <property type="component" value="Unassembled WGS sequence"/>
</dbReference>
<proteinExistence type="predicted"/>
<organism evidence="3 4">
    <name type="scientific">Corynebacterium simulans</name>
    <dbReference type="NCBI Taxonomy" id="146827"/>
    <lineage>
        <taxon>Bacteria</taxon>
        <taxon>Bacillati</taxon>
        <taxon>Actinomycetota</taxon>
        <taxon>Actinomycetes</taxon>
        <taxon>Mycobacteriales</taxon>
        <taxon>Corynebacteriaceae</taxon>
        <taxon>Corynebacterium</taxon>
    </lineage>
</organism>
<dbReference type="EMBL" id="LTEB01000032">
    <property type="protein sequence ID" value="KXU17594.1"/>
    <property type="molecule type" value="Genomic_DNA"/>
</dbReference>
<feature type="coiled-coil region" evidence="1">
    <location>
        <begin position="287"/>
        <end position="317"/>
    </location>
</feature>
<evidence type="ECO:0000313" key="4">
    <source>
        <dbReference type="Proteomes" id="UP000070339"/>
    </source>
</evidence>
<evidence type="ECO:0000259" key="2">
    <source>
        <dbReference type="PROSITE" id="PS50943"/>
    </source>
</evidence>
<gene>
    <name evidence="3" type="ORF">WM41_1867</name>
</gene>
<sequence>MRFFPRFNVLGAVKHFAPDLVVLRAGSSVPHLCPRLSRGVREDEHHIFQGVVSHVYSLLTGIESKSSSIDCYTLSLTGCWKNCQQLTKVTGMQSKEWHEEIIANIGKAIDNAREGKSDRWISERTEKLGNPLSRTAVSEYRRGVRKTISIGDWLVLAAALGVPPVSLLFPELPDGRINLLPATGEVNQLDALMWIAGERQTLPSGFNPLFSLDTGEEMGEVEGRREYRSGSFEAEQGPLDLRHEQHPSREQSLLSNVRQMQKILTEMQEIQGLFDFVGQLGEGASRQQALETYINRLQKKQAELEEVESRIETLGGVIREEHVVEYGQNGER</sequence>
<evidence type="ECO:0000313" key="3">
    <source>
        <dbReference type="EMBL" id="KXU17594.1"/>
    </source>
</evidence>
<dbReference type="PROSITE" id="PS50943">
    <property type="entry name" value="HTH_CROC1"/>
    <property type="match status" value="1"/>
</dbReference>
<accession>A0ABR5V8J8</accession>
<reference evidence="3 4" key="1">
    <citation type="journal article" date="2016" name="Int. J. Syst. Evol. Microbiol.">
        <title>Resolving the Complexity of Human Skin Metagenomes Using Single-Molecule Sequencing.</title>
        <authorList>
            <consortium name="NISC Comparative Sequencing Program"/>
            <person name="Tsai Y.C."/>
            <person name="Conlan S."/>
            <person name="Deming C."/>
            <person name="Segre J.A."/>
            <person name="Kong H.H."/>
            <person name="Korlach J."/>
            <person name="Oh J."/>
        </authorList>
    </citation>
    <scope>NUCLEOTIDE SEQUENCE [LARGE SCALE GENOMIC DNA]</scope>
    <source>
        <strain evidence="3 4">1B08</strain>
    </source>
</reference>
<keyword evidence="1" id="KW-0175">Coiled coil</keyword>
<feature type="domain" description="HTH cro/C1-type" evidence="2">
    <location>
        <begin position="132"/>
        <end position="167"/>
    </location>
</feature>
<comment type="caution">
    <text evidence="3">The sequence shown here is derived from an EMBL/GenBank/DDBJ whole genome shotgun (WGS) entry which is preliminary data.</text>
</comment>
<keyword evidence="4" id="KW-1185">Reference proteome</keyword>
<evidence type="ECO:0000256" key="1">
    <source>
        <dbReference type="SAM" id="Coils"/>
    </source>
</evidence>
<dbReference type="InterPro" id="IPR001387">
    <property type="entry name" value="Cro/C1-type_HTH"/>
</dbReference>
<name>A0ABR5V8J8_9CORY</name>